<protein>
    <recommendedName>
        <fullName evidence="2">Histone deacetylase domain-containing protein</fullName>
    </recommendedName>
</protein>
<dbReference type="SUPFAM" id="SSF52768">
    <property type="entry name" value="Arginase/deacetylase"/>
    <property type="match status" value="1"/>
</dbReference>
<organism evidence="3 4">
    <name type="scientific">Mycolicibacter acidiphilus</name>
    <dbReference type="NCBI Taxonomy" id="2835306"/>
    <lineage>
        <taxon>Bacteria</taxon>
        <taxon>Bacillati</taxon>
        <taxon>Actinomycetota</taxon>
        <taxon>Actinomycetes</taxon>
        <taxon>Mycobacteriales</taxon>
        <taxon>Mycobacteriaceae</taxon>
        <taxon>Mycolicibacter</taxon>
    </lineage>
</organism>
<dbReference type="PANTHER" id="PTHR10625">
    <property type="entry name" value="HISTONE DEACETYLASE HDAC1-RELATED"/>
    <property type="match status" value="1"/>
</dbReference>
<dbReference type="PRINTS" id="PR01270">
    <property type="entry name" value="HDASUPER"/>
</dbReference>
<dbReference type="RefSeq" id="WP_214094337.1">
    <property type="nucleotide sequence ID" value="NZ_JAHCLR010000045.1"/>
</dbReference>
<gene>
    <name evidence="3" type="ORF">KIH27_17985</name>
</gene>
<dbReference type="EMBL" id="JAHCLR010000045">
    <property type="protein sequence ID" value="MBS9535479.1"/>
    <property type="molecule type" value="Genomic_DNA"/>
</dbReference>
<comment type="similarity">
    <text evidence="1">Belongs to the histone deacetylase family.</text>
</comment>
<dbReference type="InterPro" id="IPR037138">
    <property type="entry name" value="His_deacetylse_dom_sf"/>
</dbReference>
<proteinExistence type="inferred from homology"/>
<sequence>MKLFYGPDYVSSDHDFDTTRKAGWIADSLRLRPIPGAAVTTPEPLTDAQLLLAHTPDYVAAVRTGSPGALAESQGFEWNPHAWTSAVASNGGVLAAARAALTDGVSGSLSSGLHHAKSGRGEGFCTFNGLVVAAKTLLTEGAVSSVLIVDLDAHCGGGTAQMIADEPRIVQVDVSVDPYDSYDSTPNSTLREVFSAGDYLPAVRAALPAGASFDLCLYNAGMDPHERCAIGGLDGVDADLLGRRDRLIFEWCRARGIPVAFVLAGGYTGSRLDQNELVNLHRMTISEAARSTARQSVA</sequence>
<dbReference type="InterPro" id="IPR023801">
    <property type="entry name" value="His_deacetylse_dom"/>
</dbReference>
<feature type="domain" description="Histone deacetylase" evidence="2">
    <location>
        <begin position="36"/>
        <end position="274"/>
    </location>
</feature>
<evidence type="ECO:0000259" key="2">
    <source>
        <dbReference type="Pfam" id="PF00850"/>
    </source>
</evidence>
<name>A0ABS5RPG2_9MYCO</name>
<reference evidence="3 4" key="1">
    <citation type="submission" date="2021-05" db="EMBL/GenBank/DDBJ databases">
        <title>Mycobacterium acidophilum sp. nov., an extremely acid-tolerant member of the genus Mycobacterium.</title>
        <authorList>
            <person name="Xia J."/>
        </authorList>
    </citation>
    <scope>NUCLEOTIDE SEQUENCE [LARGE SCALE GENOMIC DNA]</scope>
    <source>
        <strain evidence="3 4">M1</strain>
    </source>
</reference>
<dbReference type="PANTHER" id="PTHR10625:SF19">
    <property type="entry name" value="HISTONE DEACETYLASE 12"/>
    <property type="match status" value="1"/>
</dbReference>
<comment type="caution">
    <text evidence="3">The sequence shown here is derived from an EMBL/GenBank/DDBJ whole genome shotgun (WGS) entry which is preliminary data.</text>
</comment>
<dbReference type="Gene3D" id="3.40.800.20">
    <property type="entry name" value="Histone deacetylase domain"/>
    <property type="match status" value="1"/>
</dbReference>
<dbReference type="InterPro" id="IPR023696">
    <property type="entry name" value="Ureohydrolase_dom_sf"/>
</dbReference>
<evidence type="ECO:0000256" key="1">
    <source>
        <dbReference type="ARBA" id="ARBA00005947"/>
    </source>
</evidence>
<evidence type="ECO:0000313" key="4">
    <source>
        <dbReference type="Proteomes" id="UP001519535"/>
    </source>
</evidence>
<evidence type="ECO:0000313" key="3">
    <source>
        <dbReference type="EMBL" id="MBS9535479.1"/>
    </source>
</evidence>
<dbReference type="InterPro" id="IPR000286">
    <property type="entry name" value="HDACs"/>
</dbReference>
<dbReference type="Proteomes" id="UP001519535">
    <property type="component" value="Unassembled WGS sequence"/>
</dbReference>
<dbReference type="Pfam" id="PF00850">
    <property type="entry name" value="Hist_deacetyl"/>
    <property type="match status" value="1"/>
</dbReference>
<keyword evidence="4" id="KW-1185">Reference proteome</keyword>
<accession>A0ABS5RPG2</accession>